<evidence type="ECO:0000256" key="5">
    <source>
        <dbReference type="ARBA" id="ARBA00022632"/>
    </source>
</evidence>
<evidence type="ECO:0000256" key="2">
    <source>
        <dbReference type="ARBA" id="ARBA00022518"/>
    </source>
</evidence>
<evidence type="ECO:0000313" key="18">
    <source>
        <dbReference type="EMBL" id="ALT55050.1"/>
    </source>
</evidence>
<comment type="similarity">
    <text evidence="1 17">Belongs to the papillomaviridae E6 protein family.</text>
</comment>
<keyword evidence="8 16" id="KW-0862">Zinc</keyword>
<dbReference type="GO" id="GO:0006355">
    <property type="term" value="P:regulation of DNA-templated transcription"/>
    <property type="evidence" value="ECO:0007669"/>
    <property type="project" value="UniProtKB-UniRule"/>
</dbReference>
<dbReference type="GO" id="GO:0030430">
    <property type="term" value="C:host cell cytoplasm"/>
    <property type="evidence" value="ECO:0007669"/>
    <property type="project" value="UniProtKB-SubCell"/>
</dbReference>
<keyword evidence="11 16" id="KW-0010">Activator</keyword>
<gene>
    <name evidence="16" type="primary">E6</name>
</gene>
<dbReference type="Pfam" id="PF00518">
    <property type="entry name" value="E6"/>
    <property type="match status" value="1"/>
</dbReference>
<dbReference type="GO" id="GO:0006351">
    <property type="term" value="P:DNA-templated transcription"/>
    <property type="evidence" value="ECO:0007669"/>
    <property type="project" value="UniProtKB-UniRule"/>
</dbReference>
<sequence length="154" mass="17999">MCNGTVMPNGRHTPTNIFLLCQEYEVDFDNLRLLCIFCKEELTESELLAFALRELLLVWRFGFPYGVCLQCLFREAKKRELRHWEYSSYGPTVEEETGVALALQNIRCHACCKPLCWPEKEHMIHANLHFHKIAGKWTGKCSNCRATCMARRRL</sequence>
<feature type="zinc finger region" evidence="16">
    <location>
        <begin position="35"/>
        <end position="71"/>
    </location>
</feature>
<keyword evidence="6 16" id="KW-0479">Metal-binding</keyword>
<dbReference type="GO" id="GO:0042025">
    <property type="term" value="C:host cell nucleus"/>
    <property type="evidence" value="ECO:0007669"/>
    <property type="project" value="UniProtKB-SubCell"/>
</dbReference>
<evidence type="ECO:0000256" key="10">
    <source>
        <dbReference type="ARBA" id="ARBA00023125"/>
    </source>
</evidence>
<dbReference type="GO" id="GO:0008270">
    <property type="term" value="F:zinc ion binding"/>
    <property type="evidence" value="ECO:0007669"/>
    <property type="project" value="UniProtKB-KW"/>
</dbReference>
<evidence type="ECO:0000256" key="12">
    <source>
        <dbReference type="ARBA" id="ARBA00023163"/>
    </source>
</evidence>
<evidence type="ECO:0000256" key="3">
    <source>
        <dbReference type="ARBA" id="ARBA00022562"/>
    </source>
</evidence>
<keyword evidence="5 16" id="KW-1090">Inhibition of host innate immune response by virus</keyword>
<evidence type="ECO:0000256" key="7">
    <source>
        <dbReference type="ARBA" id="ARBA00022771"/>
    </source>
</evidence>
<evidence type="ECO:0000256" key="9">
    <source>
        <dbReference type="ARBA" id="ARBA00023015"/>
    </source>
</evidence>
<reference evidence="20 21" key="1">
    <citation type="journal article" date="2016" name="Virology">
        <title>Identification of novel human papillomavirus lineages and sublineages in HIV/HPV-coinfected pregnant women by next-generation sequencing.</title>
        <authorList>
            <person name="Siqueira J.D."/>
            <person name="Alves B.M."/>
            <person name="Prellwitz I.M."/>
            <person name="Furtado C."/>
            <person name="Meyrelles A.R."/>
            <person name="Machado E.S."/>
            <person name="Seuanez H.N."/>
            <person name="Soares M.A."/>
            <person name="Soares E.A."/>
        </authorList>
    </citation>
    <scope>NUCLEOTIDE SEQUENCE [LARGE SCALE GENOMIC DNA]</scope>
    <source>
        <strain evidence="18">65A.87</strain>
        <strain evidence="19">65C.87</strain>
    </source>
</reference>
<accession>A0A159DRX8</accession>
<evidence type="ECO:0000256" key="17">
    <source>
        <dbReference type="RuleBase" id="RU363123"/>
    </source>
</evidence>
<evidence type="ECO:0000256" key="1">
    <source>
        <dbReference type="ARBA" id="ARBA00006346"/>
    </source>
</evidence>
<dbReference type="InterPro" id="IPR001334">
    <property type="entry name" value="E6"/>
</dbReference>
<feature type="zinc finger region" evidence="16">
    <location>
        <begin position="108"/>
        <end position="144"/>
    </location>
</feature>
<keyword evidence="4 16" id="KW-0945">Host-virus interaction</keyword>
<keyword evidence="12 16" id="KW-0804">Transcription</keyword>
<comment type="subcellular location">
    <subcellularLocation>
        <location evidence="16 17">Host cytoplasm</location>
    </subcellularLocation>
    <subcellularLocation>
        <location evidence="16 17">Host nucleus</location>
    </subcellularLocation>
</comment>
<organism evidence="19 20">
    <name type="scientific">human papillomavirus 87</name>
    <dbReference type="NCBI Taxonomy" id="120381"/>
    <lineage>
        <taxon>Viruses</taxon>
        <taxon>Monodnaviria</taxon>
        <taxon>Shotokuvirae</taxon>
        <taxon>Cossaviricota</taxon>
        <taxon>Papovaviricetes</taxon>
        <taxon>Zurhausenvirales</taxon>
        <taxon>Papillomaviridae</taxon>
        <taxon>Firstpapillomavirinae</taxon>
        <taxon>Alphapapillomavirus</taxon>
        <taxon>Alphapapillomavirus 3</taxon>
    </lineage>
</organism>
<name>A0A159DRX8_9PAPI</name>
<keyword evidence="10 16" id="KW-0238">DNA-binding</keyword>
<evidence type="ECO:0000313" key="20">
    <source>
        <dbReference type="Proteomes" id="UP000117702"/>
    </source>
</evidence>
<comment type="miscellaneous">
    <text evidence="16">Belongs to the low risk human alphapapillomavirus family. The cancer-causing human papillomavirus E6 protein has a unique carboxy terminal PDZ domain containing substrate but low risk E6s do not possess this domain.</text>
</comment>
<proteinExistence type="inferred from homology"/>
<keyword evidence="7 16" id="KW-0863">Zinc-finger</keyword>
<dbReference type="GO" id="GO:0052170">
    <property type="term" value="P:symbiont-mediated suppression of host innate immune response"/>
    <property type="evidence" value="ECO:0007669"/>
    <property type="project" value="UniProtKB-KW"/>
</dbReference>
<comment type="caution">
    <text evidence="16">Lacks conserved residue(s) required for the propagation of feature annotation.</text>
</comment>
<keyword evidence="15 16" id="KW-1119">Modulation of host cell apoptosis by virus</keyword>
<dbReference type="HAMAP" id="MF_04006">
    <property type="entry name" value="HPV_E6"/>
    <property type="match status" value="1"/>
</dbReference>
<evidence type="ECO:0000256" key="14">
    <source>
        <dbReference type="ARBA" id="ARBA00023280"/>
    </source>
</evidence>
<keyword evidence="3 16" id="KW-1048">Host nucleus</keyword>
<dbReference type="Proteomes" id="UP000117702">
    <property type="component" value="Genome"/>
</dbReference>
<dbReference type="Proteomes" id="UP000158055">
    <property type="component" value="Genome"/>
</dbReference>
<comment type="function">
    <text evidence="16">Plays a major role in the induction and maintenance of cellular transformation. E6 associates with host UBE3A/E6-AP ubiquitin-protein ligase and modulates its activity. Sequesters tumor suppressor TP53 in the host cytoplasm and modulates its activity by interacting with host EP300 that results in the reduction of TP53 acetylation and activation. In turn, apoptosis induced by DNA damage is inhibited. E6 protects also host keratinocytes from apoptosis by mediating the degradation of host BAK1. May also inhibit host immune response.</text>
</comment>
<evidence type="ECO:0000313" key="19">
    <source>
        <dbReference type="EMBL" id="ALT55058.1"/>
    </source>
</evidence>
<keyword evidence="13 16" id="KW-1035">Host cytoplasm</keyword>
<evidence type="ECO:0000256" key="15">
    <source>
        <dbReference type="ARBA" id="ARBA00023323"/>
    </source>
</evidence>
<evidence type="ECO:0000256" key="6">
    <source>
        <dbReference type="ARBA" id="ARBA00022723"/>
    </source>
</evidence>
<evidence type="ECO:0000256" key="11">
    <source>
        <dbReference type="ARBA" id="ARBA00023159"/>
    </source>
</evidence>
<dbReference type="InterPro" id="IPR038575">
    <property type="entry name" value="E6_sf"/>
</dbReference>
<dbReference type="GO" id="GO:0039502">
    <property type="term" value="P:symbiont-mediated suppression of host type I interferon-mediated signaling pathway"/>
    <property type="evidence" value="ECO:0007669"/>
    <property type="project" value="UniProtKB-UniRule"/>
</dbReference>
<comment type="subunit">
    <text evidence="16">Forms homodimers. Interacts with ubiquitin-protein ligase UBE3A/E6-AP; this interaction stimulates UBE3A ubiquitin activity. Interacts with host TP53 and EP300; this interaction inhibits TP53 activity.</text>
</comment>
<evidence type="ECO:0000256" key="13">
    <source>
        <dbReference type="ARBA" id="ARBA00023200"/>
    </source>
</evidence>
<protein>
    <recommendedName>
        <fullName evidence="16 17">Protein E6</fullName>
    </recommendedName>
</protein>
<dbReference type="EMBL" id="KU298941">
    <property type="protein sequence ID" value="ALT55058.1"/>
    <property type="molecule type" value="Genomic_DNA"/>
</dbReference>
<dbReference type="Gene3D" id="3.30.240.40">
    <property type="entry name" value="E6 early regulatory protein"/>
    <property type="match status" value="2"/>
</dbReference>
<evidence type="ECO:0000313" key="21">
    <source>
        <dbReference type="Proteomes" id="UP000158055"/>
    </source>
</evidence>
<keyword evidence="9 16" id="KW-0805">Transcription regulation</keyword>
<dbReference type="GO" id="GO:0039648">
    <property type="term" value="P:symbiont-mediated perturbation of host ubiquitin-like protein modification"/>
    <property type="evidence" value="ECO:0007669"/>
    <property type="project" value="UniProtKB-UniRule"/>
</dbReference>
<evidence type="ECO:0000256" key="4">
    <source>
        <dbReference type="ARBA" id="ARBA00022581"/>
    </source>
</evidence>
<keyword evidence="2 16" id="KW-0244">Early protein</keyword>
<dbReference type="SUPFAM" id="SSF161229">
    <property type="entry name" value="E6 C-terminal domain-like"/>
    <property type="match status" value="2"/>
</dbReference>
<keyword evidence="14 16" id="KW-0899">Viral immunoevasion</keyword>
<dbReference type="GO" id="GO:0052150">
    <property type="term" value="P:symbiont-mediated perturbation of host apoptosis"/>
    <property type="evidence" value="ECO:0007669"/>
    <property type="project" value="UniProtKB-KW"/>
</dbReference>
<dbReference type="GO" id="GO:0003677">
    <property type="term" value="F:DNA binding"/>
    <property type="evidence" value="ECO:0007669"/>
    <property type="project" value="UniProtKB-UniRule"/>
</dbReference>
<evidence type="ECO:0000256" key="8">
    <source>
        <dbReference type="ARBA" id="ARBA00022833"/>
    </source>
</evidence>
<evidence type="ECO:0000256" key="16">
    <source>
        <dbReference type="HAMAP-Rule" id="MF_04006"/>
    </source>
</evidence>
<dbReference type="EMBL" id="KU298940">
    <property type="protein sequence ID" value="ALT55050.1"/>
    <property type="molecule type" value="Genomic_DNA"/>
</dbReference>